<name>A0A669P051_PHACC</name>
<evidence type="ECO:0000256" key="2">
    <source>
        <dbReference type="PROSITE-ProRule" id="PRU00779"/>
    </source>
</evidence>
<dbReference type="InterPro" id="IPR000519">
    <property type="entry name" value="P_trefoil_dom"/>
</dbReference>
<reference evidence="4" key="2">
    <citation type="submission" date="2025-09" db="UniProtKB">
        <authorList>
            <consortium name="Ensembl"/>
        </authorList>
    </citation>
    <scope>IDENTIFICATION</scope>
</reference>
<organism evidence="4 5">
    <name type="scientific">Phasianus colchicus</name>
    <name type="common">Common pheasant</name>
    <dbReference type="NCBI Taxonomy" id="9054"/>
    <lineage>
        <taxon>Eukaryota</taxon>
        <taxon>Metazoa</taxon>
        <taxon>Chordata</taxon>
        <taxon>Craniata</taxon>
        <taxon>Vertebrata</taxon>
        <taxon>Euteleostomi</taxon>
        <taxon>Archelosauria</taxon>
        <taxon>Archosauria</taxon>
        <taxon>Dinosauria</taxon>
        <taxon>Saurischia</taxon>
        <taxon>Theropoda</taxon>
        <taxon>Coelurosauria</taxon>
        <taxon>Aves</taxon>
        <taxon>Neognathae</taxon>
        <taxon>Galloanserae</taxon>
        <taxon>Galliformes</taxon>
        <taxon>Phasianidae</taxon>
        <taxon>Phasianinae</taxon>
        <taxon>Phasianus</taxon>
    </lineage>
</organism>
<dbReference type="AlphaFoldDB" id="A0A669P051"/>
<dbReference type="Proteomes" id="UP000472261">
    <property type="component" value="Unplaced"/>
</dbReference>
<evidence type="ECO:0000313" key="5">
    <source>
        <dbReference type="Proteomes" id="UP000472261"/>
    </source>
</evidence>
<evidence type="ECO:0000259" key="3">
    <source>
        <dbReference type="PROSITE" id="PS51448"/>
    </source>
</evidence>
<comment type="caution">
    <text evidence="2">Lacks conserved residue(s) required for the propagation of feature annotation.</text>
</comment>
<evidence type="ECO:0000256" key="1">
    <source>
        <dbReference type="ARBA" id="ARBA00023157"/>
    </source>
</evidence>
<dbReference type="SUPFAM" id="SSF57492">
    <property type="entry name" value="Trefoil"/>
    <property type="match status" value="1"/>
</dbReference>
<keyword evidence="5" id="KW-1185">Reference proteome</keyword>
<dbReference type="InterPro" id="IPR044913">
    <property type="entry name" value="P_trefoil_dom_sf"/>
</dbReference>
<protein>
    <recommendedName>
        <fullName evidence="3">P-type domain-containing protein</fullName>
    </recommendedName>
</protein>
<dbReference type="SMART" id="SM00018">
    <property type="entry name" value="PD"/>
    <property type="match status" value="1"/>
</dbReference>
<feature type="domain" description="P-type" evidence="3">
    <location>
        <begin position="72"/>
        <end position="117"/>
    </location>
</feature>
<dbReference type="PROSITE" id="PS51448">
    <property type="entry name" value="P_TREFOIL_2"/>
    <property type="match status" value="1"/>
</dbReference>
<dbReference type="CDD" id="cd00111">
    <property type="entry name" value="Trefoil"/>
    <property type="match status" value="1"/>
</dbReference>
<reference evidence="4" key="1">
    <citation type="submission" date="2025-08" db="UniProtKB">
        <authorList>
            <consortium name="Ensembl"/>
        </authorList>
    </citation>
    <scope>IDENTIFICATION</scope>
</reference>
<dbReference type="Gene3D" id="4.10.110.10">
    <property type="entry name" value="Spasmolytic Protein, domain 1"/>
    <property type="match status" value="1"/>
</dbReference>
<dbReference type="Ensembl" id="ENSPCLT00000000209.1">
    <property type="protein sequence ID" value="ENSPCLP00000000175.1"/>
    <property type="gene ID" value="ENSPCLG00000000119.1"/>
</dbReference>
<evidence type="ECO:0000313" key="4">
    <source>
        <dbReference type="Ensembl" id="ENSPCLP00000000175.1"/>
    </source>
</evidence>
<sequence length="131" mass="14179">MTERAEVSCQPATPHHVTGCPQRIPVWEPGIVPTCGAWGHNLSFCSFWSPVGMLLSGHLSHGSCVGLKVSTEQCTVPAARRVNCHPQPGATQQSCEARGCTWCVTDVPNAPWVKLEETSCLLMARRAKLTI</sequence>
<dbReference type="Pfam" id="PF00088">
    <property type="entry name" value="Trefoil"/>
    <property type="match status" value="1"/>
</dbReference>
<keyword evidence="1" id="KW-1015">Disulfide bond</keyword>
<accession>A0A669P051</accession>
<proteinExistence type="predicted"/>